<dbReference type="EMBL" id="JAWXRD010000030">
    <property type="protein sequence ID" value="MDX6041064.1"/>
    <property type="molecule type" value="Genomic_DNA"/>
</dbReference>
<organism evidence="2 3">
    <name type="scientific">Scandinavium lactucae</name>
    <dbReference type="NCBI Taxonomy" id="3095028"/>
    <lineage>
        <taxon>Bacteria</taxon>
        <taxon>Pseudomonadati</taxon>
        <taxon>Pseudomonadota</taxon>
        <taxon>Gammaproteobacteria</taxon>
        <taxon>Enterobacterales</taxon>
        <taxon>Enterobacteriaceae</taxon>
        <taxon>Scandinavium</taxon>
    </lineage>
</organism>
<evidence type="ECO:0000256" key="1">
    <source>
        <dbReference type="SAM" id="SignalP"/>
    </source>
</evidence>
<evidence type="ECO:0000313" key="3">
    <source>
        <dbReference type="Proteomes" id="UP001275664"/>
    </source>
</evidence>
<sequence length="137" mass="14893">MKRLTLMSFLVILSCVTAFSGVANATDAADVAAQHSTKAQAYVACGFYSNLSHMNDHKPSDEHFFLKAGANEFIKSTESLGSVAEREDILIDYASYVASQQALLWDQPGLNDLKTVEQAAKKLYAAANCDLLKEAIK</sequence>
<dbReference type="PROSITE" id="PS51257">
    <property type="entry name" value="PROKAR_LIPOPROTEIN"/>
    <property type="match status" value="1"/>
</dbReference>
<comment type="caution">
    <text evidence="2">The sequence shown here is derived from an EMBL/GenBank/DDBJ whole genome shotgun (WGS) entry which is preliminary data.</text>
</comment>
<dbReference type="Proteomes" id="UP001275664">
    <property type="component" value="Unassembled WGS sequence"/>
</dbReference>
<feature type="chain" id="PRO_5047337454" evidence="1">
    <location>
        <begin position="26"/>
        <end position="137"/>
    </location>
</feature>
<feature type="signal peptide" evidence="1">
    <location>
        <begin position="1"/>
        <end position="25"/>
    </location>
</feature>
<proteinExistence type="predicted"/>
<evidence type="ECO:0000313" key="2">
    <source>
        <dbReference type="EMBL" id="MDX6041064.1"/>
    </source>
</evidence>
<reference evidence="2 3" key="1">
    <citation type="submission" date="2023-11" db="EMBL/GenBank/DDBJ databases">
        <title>Scandinavium wanjuensis sp. nov., isolated from lettuce South Korea.</title>
        <authorList>
            <person name="Park J."/>
            <person name="Park S."/>
            <person name="Oh K.K."/>
            <person name="Cho G.S."/>
            <person name="Franz C.M.A.P."/>
        </authorList>
    </citation>
    <scope>NUCLEOTIDE SEQUENCE [LARGE SCALE GENOMIC DNA]</scope>
    <source>
        <strain evidence="2 3">V105_6</strain>
    </source>
</reference>
<name>A0ABU4QRS0_9ENTR</name>
<keyword evidence="3" id="KW-1185">Reference proteome</keyword>
<accession>A0ABU4QRS0</accession>
<gene>
    <name evidence="2" type="ORF">SIK69_12795</name>
</gene>
<protein>
    <submittedName>
        <fullName evidence="2">Uncharacterized protein</fullName>
    </submittedName>
</protein>
<keyword evidence="1" id="KW-0732">Signal</keyword>
<dbReference type="RefSeq" id="WP_319786233.1">
    <property type="nucleotide sequence ID" value="NZ_JAWXRD010000030.1"/>
</dbReference>